<dbReference type="AlphaFoldDB" id="A0A1B6DSA4"/>
<sequence>MKRKEKNNELLINVVTQITNFVEKKKLIQHSDVDANRFSKDAQYRYDSILGFAKNEDPEKLIIAFDLAATYGVPQFEVCLTHITYLFITSSFNVVMEKLADDQFLLQLKEQSKIVFQRFKENVWSNIAGTDYQTLITYFSVLNVIDEGKELNGLTLKDHIKLIKKVKATSSEIDYKSLVTQPENLLVTLRPAFNKDNINSLAKLHKTLPNHIRQSLLVNHLYEDWIIEQFKSQDLQDTVSLLKLFMNLCFYLVKLSSDDILNVVRNTIFSKQCIQQLDYGTRQEMMTVVLQNCQKESENNNWSPGLIKALKAIENHLLQVSIFYKSLPAEALTILQRLDTAYEDKEKMMEVLESAVLMSTIKYDSLQALVKYILPKETLTVPITRLLKSSHISISNSVNTILMRIEQCLNNEVKSDEWISLIESLTKQTYLEPQVRLKAVQLLQRLEKTSCNEVESYKRVCEAILGYPIEADKVSTAAGRSEVFKKHLSNATSWEDLCLLEELLKAWPQSDNNLYLELILSLFKFRHDGLYLMLESIFTHVSFPEEFVQQILNALDDNCDMIIICLLSKHKILQEKGLALFKSLPESSDIPVILPRLLVEGNFIASLVDCPIYSKFLETLINEDQRLCKIATDQLIAAGYLAEAGTLYLQHSFVPASLRTFSTAINILSRSEK</sequence>
<organism evidence="1">
    <name type="scientific">Clastoptera arizonana</name>
    <name type="common">Arizona spittle bug</name>
    <dbReference type="NCBI Taxonomy" id="38151"/>
    <lineage>
        <taxon>Eukaryota</taxon>
        <taxon>Metazoa</taxon>
        <taxon>Ecdysozoa</taxon>
        <taxon>Arthropoda</taxon>
        <taxon>Hexapoda</taxon>
        <taxon>Insecta</taxon>
        <taxon>Pterygota</taxon>
        <taxon>Neoptera</taxon>
        <taxon>Paraneoptera</taxon>
        <taxon>Hemiptera</taxon>
        <taxon>Auchenorrhyncha</taxon>
        <taxon>Cercopoidea</taxon>
        <taxon>Clastopteridae</taxon>
        <taxon>Clastoptera</taxon>
    </lineage>
</organism>
<dbReference type="GO" id="GO:0006890">
    <property type="term" value="P:retrograde vesicle-mediated transport, Golgi to endoplasmic reticulum"/>
    <property type="evidence" value="ECO:0007669"/>
    <property type="project" value="TreeGrafter"/>
</dbReference>
<dbReference type="GO" id="GO:0070939">
    <property type="term" value="C:Dsl1/NZR complex"/>
    <property type="evidence" value="ECO:0007669"/>
    <property type="project" value="TreeGrafter"/>
</dbReference>
<protein>
    <submittedName>
        <fullName evidence="1">Uncharacterized protein</fullName>
    </submittedName>
</protein>
<evidence type="ECO:0000313" key="1">
    <source>
        <dbReference type="EMBL" id="JAS28519.1"/>
    </source>
</evidence>
<dbReference type="GO" id="GO:0000149">
    <property type="term" value="F:SNARE binding"/>
    <property type="evidence" value="ECO:0007669"/>
    <property type="project" value="TreeGrafter"/>
</dbReference>
<dbReference type="PANTHER" id="PTHR15922:SF2">
    <property type="entry name" value="NBAS SUBUNIT OF NRZ TETHERING COMPLEX"/>
    <property type="match status" value="1"/>
</dbReference>
<reference evidence="1" key="1">
    <citation type="submission" date="2015-12" db="EMBL/GenBank/DDBJ databases">
        <title>De novo transcriptome assembly of four potential Pierce s Disease insect vectors from Arizona vineyards.</title>
        <authorList>
            <person name="Tassone E.E."/>
        </authorList>
    </citation>
    <scope>NUCLEOTIDE SEQUENCE</scope>
</reference>
<accession>A0A1B6DSA4</accession>
<dbReference type="EMBL" id="GEDC01008779">
    <property type="protein sequence ID" value="JAS28519.1"/>
    <property type="molecule type" value="Transcribed_RNA"/>
</dbReference>
<name>A0A1B6DSA4_9HEMI</name>
<gene>
    <name evidence="1" type="ORF">g.34103</name>
</gene>
<dbReference type="PANTHER" id="PTHR15922">
    <property type="entry name" value="NEUROBLASTOMA-AMPLIFIED SEQUENCE"/>
    <property type="match status" value="1"/>
</dbReference>
<proteinExistence type="predicted"/>